<sequence>MKLLHCNIPFPALVLAVTTKAIGFSGRESGDHFPMKSFFLNHPREIFSVAKLSLKLLKQLVH</sequence>
<organism evidence="1 2">
    <name type="scientific">Variovorax guangxiensis</name>
    <dbReference type="NCBI Taxonomy" id="1775474"/>
    <lineage>
        <taxon>Bacteria</taxon>
        <taxon>Pseudomonadati</taxon>
        <taxon>Pseudomonadota</taxon>
        <taxon>Betaproteobacteria</taxon>
        <taxon>Burkholderiales</taxon>
        <taxon>Comamonadaceae</taxon>
        <taxon>Variovorax</taxon>
    </lineage>
</organism>
<name>A0A433MGL2_9BURK</name>
<dbReference type="Proteomes" id="UP000281118">
    <property type="component" value="Unassembled WGS sequence"/>
</dbReference>
<evidence type="ECO:0000313" key="1">
    <source>
        <dbReference type="EMBL" id="RUR67017.1"/>
    </source>
</evidence>
<comment type="caution">
    <text evidence="1">The sequence shown here is derived from an EMBL/GenBank/DDBJ whole genome shotgun (WGS) entry which is preliminary data.</text>
</comment>
<dbReference type="RefSeq" id="WP_126021193.1">
    <property type="nucleotide sequence ID" value="NZ_RXFT01000002.1"/>
</dbReference>
<proteinExistence type="predicted"/>
<evidence type="ECO:0000313" key="2">
    <source>
        <dbReference type="Proteomes" id="UP000281118"/>
    </source>
</evidence>
<dbReference type="OrthoDB" id="9879069at2"/>
<dbReference type="EMBL" id="RXFT01000002">
    <property type="protein sequence ID" value="RUR67017.1"/>
    <property type="molecule type" value="Genomic_DNA"/>
</dbReference>
<dbReference type="AlphaFoldDB" id="A0A433MGL2"/>
<protein>
    <submittedName>
        <fullName evidence="1">Uncharacterized protein</fullName>
    </submittedName>
</protein>
<gene>
    <name evidence="1" type="ORF">EJP67_08060</name>
</gene>
<reference evidence="1 2" key="1">
    <citation type="submission" date="2018-12" db="EMBL/GenBank/DDBJ databases">
        <title>The genome sequences of Variovorax guangxiensis DSM 27352.</title>
        <authorList>
            <person name="Gao J."/>
            <person name="Sun J."/>
        </authorList>
    </citation>
    <scope>NUCLEOTIDE SEQUENCE [LARGE SCALE GENOMIC DNA]</scope>
    <source>
        <strain evidence="1 2">DSM 27352</strain>
    </source>
</reference>
<accession>A0A433MGL2</accession>